<dbReference type="AlphaFoldDB" id="A0A0F5YBB4"/>
<sequence length="151" mass="16359">MIEAPPLISGVRATLISFLGITTVYTLLRGKFVNKFRLIGLAIALLAPFVLQPAQAEMVVLGTASTGETLTLDTDSVSRGTPAGTGLFITATYYLDSERIDATISCRHNYWVVEGDSTHYTPQSQATRNLISTACAIAINSQTRQSKTLYR</sequence>
<name>A0A0F5YBB4_9CYAN</name>
<reference evidence="2 4" key="1">
    <citation type="submission" date="2015-06" db="EMBL/GenBank/DDBJ databases">
        <title>Draft genome assembly of filamentous brackish cyanobacterium Limnoraphis robusta strain CS-951.</title>
        <authorList>
            <person name="Willis A."/>
            <person name="Parks M."/>
            <person name="Burford M.A."/>
        </authorList>
    </citation>
    <scope>NUCLEOTIDE SEQUENCE [LARGE SCALE GENOMIC DNA]</scope>
    <source>
        <strain evidence="2 4">CS-951</strain>
    </source>
</reference>
<comment type="caution">
    <text evidence="2">The sequence shown here is derived from an EMBL/GenBank/DDBJ whole genome shotgun (WGS) entry which is preliminary data.</text>
</comment>
<dbReference type="EMBL" id="LATL02000096">
    <property type="protein sequence ID" value="KKD36169.1"/>
    <property type="molecule type" value="Genomic_DNA"/>
</dbReference>
<dbReference type="Proteomes" id="UP000033607">
    <property type="component" value="Unassembled WGS sequence"/>
</dbReference>
<evidence type="ECO:0000313" key="2">
    <source>
        <dbReference type="EMBL" id="KKD36169.1"/>
    </source>
</evidence>
<accession>A0A0F5YBB4</accession>
<evidence type="ECO:0000313" key="3">
    <source>
        <dbReference type="EMBL" id="KMW70392.1"/>
    </source>
</evidence>
<evidence type="ECO:0000313" key="4">
    <source>
        <dbReference type="Proteomes" id="UP000033607"/>
    </source>
</evidence>
<gene>
    <name evidence="2" type="ORF">WN50_21145</name>
    <name evidence="3" type="ORF">WN50_35700</name>
</gene>
<organism evidence="2 4">
    <name type="scientific">Limnoraphis robusta CS-951</name>
    <dbReference type="NCBI Taxonomy" id="1637645"/>
    <lineage>
        <taxon>Bacteria</taxon>
        <taxon>Bacillati</taxon>
        <taxon>Cyanobacteriota</taxon>
        <taxon>Cyanophyceae</taxon>
        <taxon>Oscillatoriophycideae</taxon>
        <taxon>Oscillatoriales</taxon>
        <taxon>Sirenicapillariaceae</taxon>
        <taxon>Limnoraphis</taxon>
    </lineage>
</organism>
<protein>
    <submittedName>
        <fullName evidence="2">Uncharacterized protein</fullName>
    </submittedName>
</protein>
<keyword evidence="1" id="KW-0472">Membrane</keyword>
<keyword evidence="1" id="KW-1133">Transmembrane helix</keyword>
<feature type="transmembrane region" description="Helical" evidence="1">
    <location>
        <begin position="6"/>
        <end position="28"/>
    </location>
</feature>
<proteinExistence type="predicted"/>
<dbReference type="EMBL" id="LATL02000187">
    <property type="protein sequence ID" value="KMW70392.1"/>
    <property type="molecule type" value="Genomic_DNA"/>
</dbReference>
<evidence type="ECO:0000256" key="1">
    <source>
        <dbReference type="SAM" id="Phobius"/>
    </source>
</evidence>
<keyword evidence="1" id="KW-0812">Transmembrane</keyword>